<dbReference type="Pfam" id="PF05430">
    <property type="entry name" value="Methyltransf_30"/>
    <property type="match status" value="1"/>
</dbReference>
<protein>
    <submittedName>
        <fullName evidence="2">tRNA (5-methylaminomethyl-2-thiouridylate)-methyltransferase / FAD-dependent cmnm(5)s(2)U34 oxidoreductase</fullName>
        <ecNumber evidence="2">2.1.1.61</ecNumber>
    </submittedName>
</protein>
<dbReference type="AlphaFoldDB" id="A0A3B0VCC1"/>
<keyword evidence="2" id="KW-0489">Methyltransferase</keyword>
<dbReference type="InterPro" id="IPR047785">
    <property type="entry name" value="tRNA_MNMC2"/>
</dbReference>
<dbReference type="NCBIfam" id="NF033855">
    <property type="entry name" value="tRNA_MNMC2"/>
    <property type="match status" value="1"/>
</dbReference>
<gene>
    <name evidence="2" type="ORF">MNBD_GAMMA01-912</name>
</gene>
<dbReference type="EMBL" id="UOEW01000186">
    <property type="protein sequence ID" value="VAW37943.1"/>
    <property type="molecule type" value="Genomic_DNA"/>
</dbReference>
<proteinExistence type="predicted"/>
<accession>A0A3B0VCC1</accession>
<dbReference type="InterPro" id="IPR029063">
    <property type="entry name" value="SAM-dependent_MTases_sf"/>
</dbReference>
<dbReference type="Gene3D" id="3.40.50.150">
    <property type="entry name" value="Vaccinia Virus protein VP39"/>
    <property type="match status" value="1"/>
</dbReference>
<dbReference type="GO" id="GO:0016645">
    <property type="term" value="F:oxidoreductase activity, acting on the CH-NH group of donors"/>
    <property type="evidence" value="ECO:0007669"/>
    <property type="project" value="InterPro"/>
</dbReference>
<dbReference type="GO" id="GO:0032259">
    <property type="term" value="P:methylation"/>
    <property type="evidence" value="ECO:0007669"/>
    <property type="project" value="UniProtKB-KW"/>
</dbReference>
<sequence>MTNKSWQLQYLNATAAQQINHQPYSTQFDDVYFNDQGGIAETSYVFIEHNRLLQRWQQSANQSCFCITETGFGTGLNLLTTLQAWHAANTKPQKLHFISCEKYPLTYQDMELAHGCFPELQPFSQQLLTIWQGFNDVFRSGFHTFQLSNDVTFTFALGDATENLAQLNASVDAWFLDGFAPKKNPD</sequence>
<organism evidence="2">
    <name type="scientific">hydrothermal vent metagenome</name>
    <dbReference type="NCBI Taxonomy" id="652676"/>
    <lineage>
        <taxon>unclassified sequences</taxon>
        <taxon>metagenomes</taxon>
        <taxon>ecological metagenomes</taxon>
    </lineage>
</organism>
<dbReference type="GO" id="GO:0004808">
    <property type="term" value="F:tRNA (5-methylaminomethyl-2-thiouridylate)(34)-methyltransferase activity"/>
    <property type="evidence" value="ECO:0007669"/>
    <property type="project" value="UniProtKB-EC"/>
</dbReference>
<feature type="domain" description="MnmC-like methyltransferase" evidence="1">
    <location>
        <begin position="119"/>
        <end position="186"/>
    </location>
</feature>
<reference evidence="2" key="1">
    <citation type="submission" date="2018-06" db="EMBL/GenBank/DDBJ databases">
        <authorList>
            <person name="Zhirakovskaya E."/>
        </authorList>
    </citation>
    <scope>NUCLEOTIDE SEQUENCE</scope>
</reference>
<keyword evidence="2" id="KW-0808">Transferase</keyword>
<feature type="non-terminal residue" evidence="2">
    <location>
        <position position="186"/>
    </location>
</feature>
<dbReference type="EC" id="2.1.1.61" evidence="2"/>
<evidence type="ECO:0000313" key="2">
    <source>
        <dbReference type="EMBL" id="VAW37943.1"/>
    </source>
</evidence>
<evidence type="ECO:0000259" key="1">
    <source>
        <dbReference type="Pfam" id="PF05430"/>
    </source>
</evidence>
<dbReference type="InterPro" id="IPR008471">
    <property type="entry name" value="MnmC-like_methylTransf"/>
</dbReference>
<name>A0A3B0VCC1_9ZZZZ</name>